<dbReference type="SUPFAM" id="SSF55874">
    <property type="entry name" value="ATPase domain of HSP90 chaperone/DNA topoisomerase II/histidine kinase"/>
    <property type="match status" value="1"/>
</dbReference>
<dbReference type="AlphaFoldDB" id="A0A9W9YU28"/>
<dbReference type="NCBIfam" id="NF047352">
    <property type="entry name" value="P_loop_sacsin"/>
    <property type="match status" value="1"/>
</dbReference>
<organism evidence="2 3">
    <name type="scientific">Desmophyllum pertusum</name>
    <dbReference type="NCBI Taxonomy" id="174260"/>
    <lineage>
        <taxon>Eukaryota</taxon>
        <taxon>Metazoa</taxon>
        <taxon>Cnidaria</taxon>
        <taxon>Anthozoa</taxon>
        <taxon>Hexacorallia</taxon>
        <taxon>Scleractinia</taxon>
        <taxon>Caryophylliina</taxon>
        <taxon>Caryophylliidae</taxon>
        <taxon>Desmophyllum</taxon>
    </lineage>
</organism>
<dbReference type="EMBL" id="MU826922">
    <property type="protein sequence ID" value="KAJ7369515.1"/>
    <property type="molecule type" value="Genomic_DNA"/>
</dbReference>
<dbReference type="Pfam" id="PF25794">
    <property type="entry name" value="SACS"/>
    <property type="match status" value="1"/>
</dbReference>
<dbReference type="OrthoDB" id="5979513at2759"/>
<proteinExistence type="predicted"/>
<dbReference type="InterPro" id="IPR058210">
    <property type="entry name" value="SACS/Nov_dom"/>
</dbReference>
<name>A0A9W9YU28_9CNID</name>
<dbReference type="Proteomes" id="UP001163046">
    <property type="component" value="Unassembled WGS sequence"/>
</dbReference>
<accession>A0A9W9YU28</accession>
<comment type="caution">
    <text evidence="2">The sequence shown here is derived from an EMBL/GenBank/DDBJ whole genome shotgun (WGS) entry which is preliminary data.</text>
</comment>
<sequence length="224" mass="25563">MCTGESYGQKQPPLTDILRSILERYPDGGQILKEIIQNADDAGASKVSFLLDSRPSFYGEDSLCAPSLAQFQGPALYAQNDALFEDSDWENLERLMRSSKKDDPLKVGRFGIGFNSVYHMTDLPSIVSGNHIAFLDPHETHFERKETGRRFSLEDQLLDEWPDQFKPYEDVLDCKISTQFYNGTLFRFPLRGALSDLSKKKYTAEKVHKLFDALKRKPLSFFCS</sequence>
<protein>
    <recommendedName>
        <fullName evidence="1">Sacsin/Nov domain-containing protein</fullName>
    </recommendedName>
</protein>
<dbReference type="InterPro" id="IPR052972">
    <property type="entry name" value="Sacsin_chaperone_reg"/>
</dbReference>
<gene>
    <name evidence="2" type="ORF">OS493_038434</name>
</gene>
<keyword evidence="3" id="KW-1185">Reference proteome</keyword>
<dbReference type="PANTHER" id="PTHR15600">
    <property type="entry name" value="SACSIN"/>
    <property type="match status" value="1"/>
</dbReference>
<reference evidence="2" key="1">
    <citation type="submission" date="2023-01" db="EMBL/GenBank/DDBJ databases">
        <title>Genome assembly of the deep-sea coral Lophelia pertusa.</title>
        <authorList>
            <person name="Herrera S."/>
            <person name="Cordes E."/>
        </authorList>
    </citation>
    <scope>NUCLEOTIDE SEQUENCE</scope>
    <source>
        <strain evidence="2">USNM1676648</strain>
        <tissue evidence="2">Polyp</tissue>
    </source>
</reference>
<dbReference type="PANTHER" id="PTHR15600:SF42">
    <property type="entry name" value="SACSIN"/>
    <property type="match status" value="1"/>
</dbReference>
<evidence type="ECO:0000259" key="1">
    <source>
        <dbReference type="Pfam" id="PF25794"/>
    </source>
</evidence>
<feature type="domain" description="Sacsin/Nov" evidence="1">
    <location>
        <begin position="12"/>
        <end position="217"/>
    </location>
</feature>
<dbReference type="GO" id="GO:0030544">
    <property type="term" value="F:Hsp70 protein binding"/>
    <property type="evidence" value="ECO:0007669"/>
    <property type="project" value="TreeGrafter"/>
</dbReference>
<evidence type="ECO:0000313" key="2">
    <source>
        <dbReference type="EMBL" id="KAJ7369515.1"/>
    </source>
</evidence>
<dbReference type="InterPro" id="IPR036890">
    <property type="entry name" value="HATPase_C_sf"/>
</dbReference>
<evidence type="ECO:0000313" key="3">
    <source>
        <dbReference type="Proteomes" id="UP001163046"/>
    </source>
</evidence>